<evidence type="ECO:0000313" key="1">
    <source>
        <dbReference type="EMBL" id="MPN54066.1"/>
    </source>
</evidence>
<organism evidence="1">
    <name type="scientific">bioreactor metagenome</name>
    <dbReference type="NCBI Taxonomy" id="1076179"/>
    <lineage>
        <taxon>unclassified sequences</taxon>
        <taxon>metagenomes</taxon>
        <taxon>ecological metagenomes</taxon>
    </lineage>
</organism>
<sequence length="115" mass="11999">MVPEARPVNVASKGPVPVSSAAVTFVPVSAIGFADVAYTNPRSVTSAPPLAVTPPFSVAPETVMPVAGLVVTVSAVSTGRKVSPVSEGTKIYLYRAFSDDIIIRSNRSTWLIREG</sequence>
<dbReference type="EMBL" id="VSSQ01121916">
    <property type="protein sequence ID" value="MPN54066.1"/>
    <property type="molecule type" value="Genomic_DNA"/>
</dbReference>
<reference evidence="1" key="1">
    <citation type="submission" date="2019-08" db="EMBL/GenBank/DDBJ databases">
        <authorList>
            <person name="Kucharzyk K."/>
            <person name="Murdoch R.W."/>
            <person name="Higgins S."/>
            <person name="Loffler F."/>
        </authorList>
    </citation>
    <scope>NUCLEOTIDE SEQUENCE</scope>
</reference>
<accession>A0A645ISH7</accession>
<name>A0A645ISH7_9ZZZZ</name>
<protein>
    <submittedName>
        <fullName evidence="1">Uncharacterized protein</fullName>
    </submittedName>
</protein>
<dbReference type="AlphaFoldDB" id="A0A645ISH7"/>
<proteinExistence type="predicted"/>
<comment type="caution">
    <text evidence="1">The sequence shown here is derived from an EMBL/GenBank/DDBJ whole genome shotgun (WGS) entry which is preliminary data.</text>
</comment>
<gene>
    <name evidence="1" type="ORF">SDC9_201735</name>
</gene>